<dbReference type="EMBL" id="CP062983">
    <property type="protein sequence ID" value="QPC82433.1"/>
    <property type="molecule type" value="Genomic_DNA"/>
</dbReference>
<feature type="binding site" evidence="3">
    <location>
        <position position="134"/>
    </location>
    <ligand>
        <name>a divalent metal cation</name>
        <dbReference type="ChEBI" id="CHEBI:60240"/>
    </ligand>
</feature>
<dbReference type="Proteomes" id="UP000594468">
    <property type="component" value="Chromosome"/>
</dbReference>
<dbReference type="PANTHER" id="PTHR37302:SF3">
    <property type="entry name" value="DAMAGE-INDUCIBLE PROTEIN DINB"/>
    <property type="match status" value="1"/>
</dbReference>
<evidence type="ECO:0000256" key="1">
    <source>
        <dbReference type="ARBA" id="ARBA00008635"/>
    </source>
</evidence>
<proteinExistence type="inferred from homology"/>
<dbReference type="InterPro" id="IPR007837">
    <property type="entry name" value="DinB"/>
</dbReference>
<evidence type="ECO:0000256" key="3">
    <source>
        <dbReference type="PIRSR" id="PIRSR607837-1"/>
    </source>
</evidence>
<dbReference type="GO" id="GO:0046872">
    <property type="term" value="F:metal ion binding"/>
    <property type="evidence" value="ECO:0007669"/>
    <property type="project" value="UniProtKB-KW"/>
</dbReference>
<feature type="binding site" evidence="3">
    <location>
        <position position="48"/>
    </location>
    <ligand>
        <name>a divalent metal cation</name>
        <dbReference type="ChEBI" id="CHEBI:60240"/>
    </ligand>
</feature>
<dbReference type="AlphaFoldDB" id="A0A7S8E8W5"/>
<name>A0A7S8E8W5_9CHLR</name>
<dbReference type="InterPro" id="IPR034660">
    <property type="entry name" value="DinB/YfiT-like"/>
</dbReference>
<dbReference type="Pfam" id="PF05163">
    <property type="entry name" value="DinB"/>
    <property type="match status" value="1"/>
</dbReference>
<comment type="similarity">
    <text evidence="1">Belongs to the DinB family.</text>
</comment>
<sequence>MLDYIGMITSYHRWAQRKLWQCVLTVSDEDFVRPVAYSLGSLHQQMVHMMWVEALWYARIHSLPRPSYTTDDVPTRDELRTTWDAIEAQWLTYLEALTPVELSRMVTFMRGNGEQVTMPVWQILTHLVNHGTDHRGQVLRLIHDAKGQTFEQDMFFYLQETNAQTAI</sequence>
<protein>
    <submittedName>
        <fullName evidence="4">DinB family protein</fullName>
    </submittedName>
</protein>
<evidence type="ECO:0000256" key="2">
    <source>
        <dbReference type="ARBA" id="ARBA00022723"/>
    </source>
</evidence>
<dbReference type="Gene3D" id="1.20.120.450">
    <property type="entry name" value="dinb family like domain"/>
    <property type="match status" value="1"/>
</dbReference>
<dbReference type="SUPFAM" id="SSF109854">
    <property type="entry name" value="DinB/YfiT-like putative metalloenzymes"/>
    <property type="match status" value="1"/>
</dbReference>
<gene>
    <name evidence="4" type="ORF">G4Y79_22555</name>
</gene>
<reference evidence="4 5" key="1">
    <citation type="submission" date="2020-02" db="EMBL/GenBank/DDBJ databases">
        <authorList>
            <person name="Zheng R.K."/>
            <person name="Sun C.M."/>
        </authorList>
    </citation>
    <scope>NUCLEOTIDE SEQUENCE [LARGE SCALE GENOMIC DNA]</scope>
    <source>
        <strain evidence="5">rifampicinis</strain>
    </source>
</reference>
<accession>A0A7S8E8W5</accession>
<organism evidence="4 5">
    <name type="scientific">Phototrophicus methaneseepsis</name>
    <dbReference type="NCBI Taxonomy" id="2710758"/>
    <lineage>
        <taxon>Bacteria</taxon>
        <taxon>Bacillati</taxon>
        <taxon>Chloroflexota</taxon>
        <taxon>Candidatus Thermofontia</taxon>
        <taxon>Phototrophicales</taxon>
        <taxon>Phototrophicaceae</taxon>
        <taxon>Phototrophicus</taxon>
    </lineage>
</organism>
<feature type="binding site" evidence="3">
    <location>
        <position position="130"/>
    </location>
    <ligand>
        <name>a divalent metal cation</name>
        <dbReference type="ChEBI" id="CHEBI:60240"/>
    </ligand>
</feature>
<evidence type="ECO:0000313" key="5">
    <source>
        <dbReference type="Proteomes" id="UP000594468"/>
    </source>
</evidence>
<dbReference type="KEGG" id="pmet:G4Y79_22555"/>
<keyword evidence="2 3" id="KW-0479">Metal-binding</keyword>
<dbReference type="RefSeq" id="WP_195170502.1">
    <property type="nucleotide sequence ID" value="NZ_CP062983.1"/>
</dbReference>
<evidence type="ECO:0000313" key="4">
    <source>
        <dbReference type="EMBL" id="QPC82433.1"/>
    </source>
</evidence>
<keyword evidence="5" id="KW-1185">Reference proteome</keyword>
<dbReference type="PANTHER" id="PTHR37302">
    <property type="entry name" value="SLR1116 PROTEIN"/>
    <property type="match status" value="1"/>
</dbReference>